<dbReference type="Pfam" id="PF17917">
    <property type="entry name" value="RT_RNaseH"/>
    <property type="match status" value="1"/>
</dbReference>
<dbReference type="PROSITE" id="PS50878">
    <property type="entry name" value="RT_POL"/>
    <property type="match status" value="1"/>
</dbReference>
<dbReference type="Pfam" id="PF00098">
    <property type="entry name" value="zf-CCHC"/>
    <property type="match status" value="1"/>
</dbReference>
<dbReference type="SUPFAM" id="SSF53098">
    <property type="entry name" value="Ribonuclease H-like"/>
    <property type="match status" value="1"/>
</dbReference>
<dbReference type="CDD" id="cd09274">
    <property type="entry name" value="RNase_HI_RT_Ty3"/>
    <property type="match status" value="1"/>
</dbReference>
<accession>A0AAP0B2T9</accession>
<reference evidence="14 15" key="1">
    <citation type="journal article" date="2022" name="Nat. Plants">
        <title>Genomes of leafy and leafless Platanthera orchids illuminate the evolution of mycoheterotrophy.</title>
        <authorList>
            <person name="Li M.H."/>
            <person name="Liu K.W."/>
            <person name="Li Z."/>
            <person name="Lu H.C."/>
            <person name="Ye Q.L."/>
            <person name="Zhang D."/>
            <person name="Wang J.Y."/>
            <person name="Li Y.F."/>
            <person name="Zhong Z.M."/>
            <person name="Liu X."/>
            <person name="Yu X."/>
            <person name="Liu D.K."/>
            <person name="Tu X.D."/>
            <person name="Liu B."/>
            <person name="Hao Y."/>
            <person name="Liao X.Y."/>
            <person name="Jiang Y.T."/>
            <person name="Sun W.H."/>
            <person name="Chen J."/>
            <person name="Chen Y.Q."/>
            <person name="Ai Y."/>
            <person name="Zhai J.W."/>
            <person name="Wu S.S."/>
            <person name="Zhou Z."/>
            <person name="Hsiao Y.Y."/>
            <person name="Wu W.L."/>
            <person name="Chen Y.Y."/>
            <person name="Lin Y.F."/>
            <person name="Hsu J.L."/>
            <person name="Li C.Y."/>
            <person name="Wang Z.W."/>
            <person name="Zhao X."/>
            <person name="Zhong W.Y."/>
            <person name="Ma X.K."/>
            <person name="Ma L."/>
            <person name="Huang J."/>
            <person name="Chen G.Z."/>
            <person name="Huang M.Z."/>
            <person name="Huang L."/>
            <person name="Peng D.H."/>
            <person name="Luo Y.B."/>
            <person name="Zou S.Q."/>
            <person name="Chen S.P."/>
            <person name="Lan S."/>
            <person name="Tsai W.C."/>
            <person name="Van de Peer Y."/>
            <person name="Liu Z.J."/>
        </authorList>
    </citation>
    <scope>NUCLEOTIDE SEQUENCE [LARGE SCALE GENOMIC DNA]</scope>
    <source>
        <strain evidence="14">Lor287</strain>
    </source>
</reference>
<dbReference type="Proteomes" id="UP001418222">
    <property type="component" value="Unassembled WGS sequence"/>
</dbReference>
<feature type="compositionally biased region" description="Basic and acidic residues" evidence="9">
    <location>
        <begin position="170"/>
        <end position="180"/>
    </location>
</feature>
<dbReference type="InterPro" id="IPR000953">
    <property type="entry name" value="Chromo/chromo_shadow_dom"/>
</dbReference>
<dbReference type="InterPro" id="IPR005162">
    <property type="entry name" value="Retrotrans_gag_dom"/>
</dbReference>
<dbReference type="Gene3D" id="3.10.10.10">
    <property type="entry name" value="HIV Type 1 Reverse Transcriptase, subunit A, domain 1"/>
    <property type="match status" value="1"/>
</dbReference>
<dbReference type="SUPFAM" id="SSF54160">
    <property type="entry name" value="Chromo domain-like"/>
    <property type="match status" value="1"/>
</dbReference>
<dbReference type="SUPFAM" id="SSF57756">
    <property type="entry name" value="Retrovirus zinc finger-like domains"/>
    <property type="match status" value="1"/>
</dbReference>
<keyword evidence="2" id="KW-0808">Transferase</keyword>
<dbReference type="InterPro" id="IPR012337">
    <property type="entry name" value="RNaseH-like_sf"/>
</dbReference>
<feature type="region of interest" description="Disordered" evidence="9">
    <location>
        <begin position="153"/>
        <end position="181"/>
    </location>
</feature>
<keyword evidence="15" id="KW-1185">Reference proteome</keyword>
<dbReference type="Gene3D" id="2.40.70.10">
    <property type="entry name" value="Acid Proteases"/>
    <property type="match status" value="1"/>
</dbReference>
<dbReference type="Pfam" id="PF00078">
    <property type="entry name" value="RVT_1"/>
    <property type="match status" value="1"/>
</dbReference>
<dbReference type="InterPro" id="IPR036875">
    <property type="entry name" value="Znf_CCHC_sf"/>
</dbReference>
<dbReference type="InterPro" id="IPR056924">
    <property type="entry name" value="SH3_Tf2-1"/>
</dbReference>
<dbReference type="GO" id="GO:0006508">
    <property type="term" value="P:proteolysis"/>
    <property type="evidence" value="ECO:0007669"/>
    <property type="project" value="UniProtKB-KW"/>
</dbReference>
<evidence type="ECO:0000259" key="11">
    <source>
        <dbReference type="PROSITE" id="PS50158"/>
    </source>
</evidence>
<dbReference type="Pfam" id="PF03732">
    <property type="entry name" value="Retrotrans_gag"/>
    <property type="match status" value="1"/>
</dbReference>
<dbReference type="EMBL" id="JBBWWQ010000016">
    <property type="protein sequence ID" value="KAK8925910.1"/>
    <property type="molecule type" value="Genomic_DNA"/>
</dbReference>
<dbReference type="GO" id="GO:0004190">
    <property type="term" value="F:aspartic-type endopeptidase activity"/>
    <property type="evidence" value="ECO:0007669"/>
    <property type="project" value="UniProtKB-KW"/>
</dbReference>
<keyword evidence="5" id="KW-0255">Endonuclease</keyword>
<evidence type="ECO:0000313" key="14">
    <source>
        <dbReference type="EMBL" id="KAK8925910.1"/>
    </source>
</evidence>
<evidence type="ECO:0000259" key="10">
    <source>
        <dbReference type="PROSITE" id="PS50013"/>
    </source>
</evidence>
<dbReference type="PANTHER" id="PTHR35046:SF9">
    <property type="entry name" value="RNA-DIRECTED DNA POLYMERASE"/>
    <property type="match status" value="1"/>
</dbReference>
<dbReference type="InterPro" id="IPR000477">
    <property type="entry name" value="RT_dom"/>
</dbReference>
<dbReference type="InterPro" id="IPR043128">
    <property type="entry name" value="Rev_trsase/Diguanyl_cyclase"/>
</dbReference>
<evidence type="ECO:0000256" key="1">
    <source>
        <dbReference type="ARBA" id="ARBA00012493"/>
    </source>
</evidence>
<gene>
    <name evidence="14" type="ORF">KSP39_PZI018793</name>
</gene>
<dbReference type="CDD" id="cd01647">
    <property type="entry name" value="RT_LTR"/>
    <property type="match status" value="1"/>
</dbReference>
<evidence type="ECO:0000256" key="5">
    <source>
        <dbReference type="ARBA" id="ARBA00022759"/>
    </source>
</evidence>
<evidence type="ECO:0000256" key="7">
    <source>
        <dbReference type="ARBA" id="ARBA00022918"/>
    </source>
</evidence>
<feature type="domain" description="Integrase catalytic" evidence="13">
    <location>
        <begin position="1045"/>
        <end position="1205"/>
    </location>
</feature>
<dbReference type="InterPro" id="IPR016197">
    <property type="entry name" value="Chromo-like_dom_sf"/>
</dbReference>
<dbReference type="InterPro" id="IPR001878">
    <property type="entry name" value="Znf_CCHC"/>
</dbReference>
<keyword evidence="8" id="KW-0479">Metal-binding</keyword>
<dbReference type="Pfam" id="PF24626">
    <property type="entry name" value="SH3_Tf2-1"/>
    <property type="match status" value="1"/>
</dbReference>
<dbReference type="FunFam" id="3.30.420.10:FF:000032">
    <property type="entry name" value="Retrovirus-related Pol polyprotein from transposon 297-like Protein"/>
    <property type="match status" value="1"/>
</dbReference>
<dbReference type="InterPro" id="IPR041373">
    <property type="entry name" value="RT_RNaseH"/>
</dbReference>
<dbReference type="Pfam" id="PF17921">
    <property type="entry name" value="Integrase_H2C2"/>
    <property type="match status" value="1"/>
</dbReference>
<dbReference type="SUPFAM" id="SSF56672">
    <property type="entry name" value="DNA/RNA polymerases"/>
    <property type="match status" value="1"/>
</dbReference>
<evidence type="ECO:0000256" key="9">
    <source>
        <dbReference type="SAM" id="MobiDB-lite"/>
    </source>
</evidence>
<evidence type="ECO:0000313" key="15">
    <source>
        <dbReference type="Proteomes" id="UP001418222"/>
    </source>
</evidence>
<dbReference type="CDD" id="cd00303">
    <property type="entry name" value="retropepsin_like"/>
    <property type="match status" value="1"/>
</dbReference>
<feature type="domain" description="CCHC-type" evidence="11">
    <location>
        <begin position="211"/>
        <end position="225"/>
    </location>
</feature>
<dbReference type="InterPro" id="IPR001584">
    <property type="entry name" value="Integrase_cat-core"/>
</dbReference>
<comment type="caution">
    <text evidence="14">The sequence shown here is derived from an EMBL/GenBank/DDBJ whole genome shotgun (WGS) entry which is preliminary data.</text>
</comment>
<dbReference type="GO" id="GO:0003677">
    <property type="term" value="F:DNA binding"/>
    <property type="evidence" value="ECO:0007669"/>
    <property type="project" value="UniProtKB-KW"/>
</dbReference>
<dbReference type="Gene3D" id="3.30.70.270">
    <property type="match status" value="2"/>
</dbReference>
<dbReference type="PROSITE" id="PS50013">
    <property type="entry name" value="CHROMO_2"/>
    <property type="match status" value="1"/>
</dbReference>
<evidence type="ECO:0000256" key="2">
    <source>
        <dbReference type="ARBA" id="ARBA00022679"/>
    </source>
</evidence>
<keyword evidence="3" id="KW-0548">Nucleotidyltransferase</keyword>
<evidence type="ECO:0000256" key="6">
    <source>
        <dbReference type="ARBA" id="ARBA00022801"/>
    </source>
</evidence>
<keyword evidence="6" id="KW-0378">Hydrolase</keyword>
<sequence>MDIECYFEWHDLTDAEKVKVARMKLLGRAKTYWLNEERRLGTVNGAPPLGWTAMKALLHDQYVPTYHRTQMFDDLATLRQGNTSVADYMGHLKDMMVRCDVREMPEVTLSRFRKGLNPDIQGKLLRYGHTDLNTTFNAALDIEKHNAYKSKGRNFQKGKSILGPHPSSSARDKGKYRSTDSESIVITARNNRNPTGERVPIGRVNKTNATCYSCGIQGHYSSECPTKSKPLALLDSSSEPADIVYGAGEESDAEPSDIEDDSYMMVMRCILATPRALDEYNRTNIFTLNFKDGEKWCKLIINSGSCMNVVSENAITRMHLVTEPHPHPYKIAWVNKTSIAVSKRCMVPLTLKNYVDKVWCDVIPMDVCHVLLGRPWLYDYDVTHFGRANTYEFKFNGKTVVLKPSAPKDPSSISKDTVVPVEKKTISLISRKELERETFMDVVIYALVCLQAKEESPTVASLPLSLRNLLEEYKDVYPVDLPPTLPPIRDIQHEIDFVPGSSLPNQPHYILNPSSHEELQKLISDLLAKGFIRHSKSPCVVPALLVPKKDKTWRLCVDYRAINKITIKYRFPIPRLDDLLDMLSGAAIFSKLDLKSGYHQIRIREGDEWKTAFKSKDGLYEWLVLGEGLTNGPSTFSRLMTQIFKPFMGKFVVVYFDDILVFSISPGDHENHLRTILTTLRKENLFINFKKCAFSVPSVEFLRYIVSSDGIHVDPKKVQAIKEWPEPKNIRDVRSFHGLATFYRRFIQNFSSIMAPITECMKKGEFTWTKSATSAFQTIKERMSEAPLLRLPDFSKVFKLSCDASGIGIGGVLSQEGHPLGYFSEKLAGPKLNYSNYDREFYAVIRCLQHWRHYLISKEFVILSDHEALKFVNSQNKISPRHAKWISYLQEYTFIIKHLKGTLNRVADALSRVTLLLNTMEVSVIGFDRIKDEYIHCPDFKDIYFAAKDNSPTTISTFYIRDGYLFKHVQLCISRSSLRHFIIWELHSGGLGGHFGRDKTIALVEDKFFWPGLKTMVNKVVGSCRVCQLAKGNKTNAGLYTPLPIPSVPWQDVSMDFILGLPMTFRRHDSILVVVDRFSKMAYFIASNNTYDASNVAKLFFKEVVAHRGVPKTIVSDRDVKFTSYFWKTLWKLMGTKLLFSSAYHPQTDGQTEVVNRSLGGLLRCLVGEHKGTWDLILPHAQLAYNNSRNRSTQLSPNEIVHGYKASVPLDLIPLPPSFKSSQFALDFASHVHTLHEHIGKTLAKQYSIYQSNANVHRRVVSLNIGDLVMVRLIPERMPSGTIKKLANKKAGPFRILRKLGENAYLLELPSDWGISPVFNISDLTLFVAPPPELSISPFTASTIQSNGVGGELNSGSLSPAKSMGGMQSIDDENCFSTSPNVFSRFPRTDFLPDKILQDDVLPTTDGDIHRFLVRWHGRPSSDDSWLSAAQLDLLDAGLLHRYLSAHSSVMSPFERRRIDGEGHQDGALGMEDVEDVPLRHPDGALGIEDVEDVPAKDVRRRSGKGYKLRPRNKTRI</sequence>
<evidence type="ECO:0000259" key="13">
    <source>
        <dbReference type="PROSITE" id="PS50994"/>
    </source>
</evidence>
<dbReference type="GO" id="GO:0008270">
    <property type="term" value="F:zinc ion binding"/>
    <property type="evidence" value="ECO:0007669"/>
    <property type="project" value="UniProtKB-KW"/>
</dbReference>
<dbReference type="SUPFAM" id="SSF50630">
    <property type="entry name" value="Acid proteases"/>
    <property type="match status" value="1"/>
</dbReference>
<proteinExistence type="predicted"/>
<dbReference type="GO" id="GO:0015074">
    <property type="term" value="P:DNA integration"/>
    <property type="evidence" value="ECO:0007669"/>
    <property type="project" value="InterPro"/>
</dbReference>
<keyword evidence="8" id="KW-0862">Zinc</keyword>
<dbReference type="InterPro" id="IPR036397">
    <property type="entry name" value="RNaseH_sf"/>
</dbReference>
<evidence type="ECO:0000256" key="8">
    <source>
        <dbReference type="PROSITE-ProRule" id="PRU00047"/>
    </source>
</evidence>
<organism evidence="14 15">
    <name type="scientific">Platanthera zijinensis</name>
    <dbReference type="NCBI Taxonomy" id="2320716"/>
    <lineage>
        <taxon>Eukaryota</taxon>
        <taxon>Viridiplantae</taxon>
        <taxon>Streptophyta</taxon>
        <taxon>Embryophyta</taxon>
        <taxon>Tracheophyta</taxon>
        <taxon>Spermatophyta</taxon>
        <taxon>Magnoliopsida</taxon>
        <taxon>Liliopsida</taxon>
        <taxon>Asparagales</taxon>
        <taxon>Orchidaceae</taxon>
        <taxon>Orchidoideae</taxon>
        <taxon>Orchideae</taxon>
        <taxon>Orchidinae</taxon>
        <taxon>Platanthera</taxon>
    </lineage>
</organism>
<dbReference type="Gene3D" id="3.30.420.10">
    <property type="entry name" value="Ribonuclease H-like superfamily/Ribonuclease H"/>
    <property type="match status" value="1"/>
</dbReference>
<feature type="region of interest" description="Disordered" evidence="9">
    <location>
        <begin position="1480"/>
        <end position="1517"/>
    </location>
</feature>
<keyword evidence="8" id="KW-0863">Zinc-finger</keyword>
<dbReference type="SMART" id="SM00343">
    <property type="entry name" value="ZnF_C2HC"/>
    <property type="match status" value="1"/>
</dbReference>
<name>A0AAP0B2T9_9ASPA</name>
<dbReference type="EC" id="2.7.7.49" evidence="1"/>
<feature type="domain" description="Chromo" evidence="10">
    <location>
        <begin position="1391"/>
        <end position="1455"/>
    </location>
</feature>
<dbReference type="InterPro" id="IPR041588">
    <property type="entry name" value="Integrase_H2C2"/>
</dbReference>
<dbReference type="FunFam" id="3.30.70.270:FF:000026">
    <property type="entry name" value="Transposon Ty3-G Gag-Pol polyprotein"/>
    <property type="match status" value="1"/>
</dbReference>
<dbReference type="InterPro" id="IPR021109">
    <property type="entry name" value="Peptidase_aspartic_dom_sf"/>
</dbReference>
<evidence type="ECO:0000259" key="12">
    <source>
        <dbReference type="PROSITE" id="PS50878"/>
    </source>
</evidence>
<keyword evidence="7" id="KW-0695">RNA-directed DNA polymerase</keyword>
<feature type="compositionally biased region" description="Basic residues" evidence="9">
    <location>
        <begin position="1499"/>
        <end position="1517"/>
    </location>
</feature>
<dbReference type="PANTHER" id="PTHR35046">
    <property type="entry name" value="ZINC KNUCKLE (CCHC-TYPE) FAMILY PROTEIN"/>
    <property type="match status" value="1"/>
</dbReference>
<dbReference type="Gene3D" id="1.10.340.70">
    <property type="match status" value="1"/>
</dbReference>
<dbReference type="PROSITE" id="PS50158">
    <property type="entry name" value="ZF_CCHC"/>
    <property type="match status" value="1"/>
</dbReference>
<feature type="domain" description="Reverse transcriptase" evidence="12">
    <location>
        <begin position="527"/>
        <end position="706"/>
    </location>
</feature>
<dbReference type="Gene3D" id="4.10.60.10">
    <property type="entry name" value="Zinc finger, CCHC-type"/>
    <property type="match status" value="1"/>
</dbReference>
<keyword evidence="4" id="KW-0540">Nuclease</keyword>
<evidence type="ECO:0000256" key="4">
    <source>
        <dbReference type="ARBA" id="ARBA00022722"/>
    </source>
</evidence>
<dbReference type="PROSITE" id="PS50994">
    <property type="entry name" value="INTEGRASE"/>
    <property type="match status" value="1"/>
</dbReference>
<protein>
    <recommendedName>
        <fullName evidence="1">RNA-directed DNA polymerase</fullName>
        <ecNumber evidence="1">2.7.7.49</ecNumber>
    </recommendedName>
</protein>
<evidence type="ECO:0000256" key="3">
    <source>
        <dbReference type="ARBA" id="ARBA00022695"/>
    </source>
</evidence>
<dbReference type="InterPro" id="IPR043502">
    <property type="entry name" value="DNA/RNA_pol_sf"/>
</dbReference>